<keyword evidence="4" id="KW-1185">Reference proteome</keyword>
<dbReference type="EMBL" id="FOSC01000007">
    <property type="protein sequence ID" value="SFJ90476.1"/>
    <property type="molecule type" value="Genomic_DNA"/>
</dbReference>
<feature type="domain" description="FixG C-terminal immunoglobulin-like" evidence="2">
    <location>
        <begin position="49"/>
        <end position="163"/>
    </location>
</feature>
<evidence type="ECO:0000256" key="1">
    <source>
        <dbReference type="SAM" id="Phobius"/>
    </source>
</evidence>
<evidence type="ECO:0000313" key="4">
    <source>
        <dbReference type="Proteomes" id="UP000199445"/>
    </source>
</evidence>
<keyword evidence="1" id="KW-0472">Membrane</keyword>
<dbReference type="OrthoDB" id="9768630at2"/>
<reference evidence="3 4" key="1">
    <citation type="submission" date="2016-10" db="EMBL/GenBank/DDBJ databases">
        <authorList>
            <person name="de Groot N.N."/>
        </authorList>
    </citation>
    <scope>NUCLEOTIDE SEQUENCE [LARGE SCALE GENOMIC DNA]</scope>
    <source>
        <strain evidence="3 4">IBRC-M 10445</strain>
    </source>
</reference>
<evidence type="ECO:0000313" key="3">
    <source>
        <dbReference type="EMBL" id="SFJ90476.1"/>
    </source>
</evidence>
<sequence length="167" mass="18656">MGQQIPIQTVTDDGKIQTRSFKGYFRRLRILRPRMLGYAVILLAMIGTFSWALVSRPMQTLDVEKDRGLFRYNAKGQVENSYTLKLLNKSNQSRSYEFRVSGLNGAHPSTKTIGPVGAGERLEVPVSISVSPENLVNDVTSLNFHLLPADDIAPTLMVKSKFTAQVR</sequence>
<organism evidence="3 4">
    <name type="scientific">Marinobacter persicus</name>
    <dbReference type="NCBI Taxonomy" id="930118"/>
    <lineage>
        <taxon>Bacteria</taxon>
        <taxon>Pseudomonadati</taxon>
        <taxon>Pseudomonadota</taxon>
        <taxon>Gammaproteobacteria</taxon>
        <taxon>Pseudomonadales</taxon>
        <taxon>Marinobacteraceae</taxon>
        <taxon>Marinobacter</taxon>
    </lineage>
</organism>
<keyword evidence="1" id="KW-0812">Transmembrane</keyword>
<gene>
    <name evidence="3" type="ORF">SAMN05216429_107117</name>
</gene>
<dbReference type="InterPro" id="IPR013783">
    <property type="entry name" value="Ig-like_fold"/>
</dbReference>
<dbReference type="Gene3D" id="2.60.40.10">
    <property type="entry name" value="Immunoglobulins"/>
    <property type="match status" value="1"/>
</dbReference>
<dbReference type="Proteomes" id="UP000199445">
    <property type="component" value="Unassembled WGS sequence"/>
</dbReference>
<protein>
    <submittedName>
        <fullName evidence="3">IG-like fold at C-terminal of FixG, putative oxidoreductase</fullName>
    </submittedName>
</protein>
<proteinExistence type="predicted"/>
<feature type="transmembrane region" description="Helical" evidence="1">
    <location>
        <begin position="35"/>
        <end position="54"/>
    </location>
</feature>
<accession>A0A1I3V7X3</accession>
<dbReference type="InterPro" id="IPR032879">
    <property type="entry name" value="FixG_C"/>
</dbReference>
<dbReference type="RefSeq" id="WP_091704711.1">
    <property type="nucleotide sequence ID" value="NZ_BMYN01000001.1"/>
</dbReference>
<evidence type="ECO:0000259" key="2">
    <source>
        <dbReference type="Pfam" id="PF11614"/>
    </source>
</evidence>
<dbReference type="Pfam" id="PF11614">
    <property type="entry name" value="FixG_C"/>
    <property type="match status" value="1"/>
</dbReference>
<keyword evidence="1" id="KW-1133">Transmembrane helix</keyword>
<name>A0A1I3V7X3_9GAMM</name>
<dbReference type="AlphaFoldDB" id="A0A1I3V7X3"/>